<proteinExistence type="predicted"/>
<gene>
    <name evidence="1" type="ORF">OMP38_08725</name>
</gene>
<dbReference type="RefSeq" id="WP_277564727.1">
    <property type="nucleotide sequence ID" value="NZ_JAPDHZ010000002.1"/>
</dbReference>
<comment type="caution">
    <text evidence="1">The sequence shown here is derived from an EMBL/GenBank/DDBJ whole genome shotgun (WGS) entry which is preliminary data.</text>
</comment>
<organism evidence="1 2">
    <name type="scientific">Cohnella ginsengisoli</name>
    <dbReference type="NCBI Taxonomy" id="425004"/>
    <lineage>
        <taxon>Bacteria</taxon>
        <taxon>Bacillati</taxon>
        <taxon>Bacillota</taxon>
        <taxon>Bacilli</taxon>
        <taxon>Bacillales</taxon>
        <taxon>Paenibacillaceae</taxon>
        <taxon>Cohnella</taxon>
    </lineage>
</organism>
<keyword evidence="2" id="KW-1185">Reference proteome</keyword>
<reference evidence="1 2" key="1">
    <citation type="submission" date="2022-10" db="EMBL/GenBank/DDBJ databases">
        <title>Comparative genomic analysis of Cohnella hashimotonis sp. nov., isolated from the International Space Station.</title>
        <authorList>
            <person name="Simpson A."/>
            <person name="Venkateswaran K."/>
        </authorList>
    </citation>
    <scope>NUCLEOTIDE SEQUENCE [LARGE SCALE GENOMIC DNA]</scope>
    <source>
        <strain evidence="1 2">DSM 18997</strain>
    </source>
</reference>
<accession>A0A9X4QLK6</accession>
<protein>
    <submittedName>
        <fullName evidence="1">Uncharacterized protein</fullName>
    </submittedName>
</protein>
<dbReference type="Proteomes" id="UP001153387">
    <property type="component" value="Unassembled WGS sequence"/>
</dbReference>
<name>A0A9X4QLK6_9BACL</name>
<sequence length="127" mass="14996">MVKLTFSYPMMIPPFKIVEFSELTKKQAKEHFDWFVNEIPTRINILMGAIEFSGMKNIERFDKSPESLIILWEWLKKRIKTVPISEEEMDGLRSALPEWVLKDVSDWKLDTGTSTMAVDVYTLQRFF</sequence>
<dbReference type="AlphaFoldDB" id="A0A9X4QLK6"/>
<dbReference type="EMBL" id="JAPDHZ010000002">
    <property type="protein sequence ID" value="MDG0790939.1"/>
    <property type="molecule type" value="Genomic_DNA"/>
</dbReference>
<evidence type="ECO:0000313" key="2">
    <source>
        <dbReference type="Proteomes" id="UP001153387"/>
    </source>
</evidence>
<evidence type="ECO:0000313" key="1">
    <source>
        <dbReference type="EMBL" id="MDG0790939.1"/>
    </source>
</evidence>